<dbReference type="Proteomes" id="UP001434883">
    <property type="component" value="Unassembled WGS sequence"/>
</dbReference>
<dbReference type="InterPro" id="IPR051822">
    <property type="entry name" value="Glycosyl_Hydrolase_84"/>
</dbReference>
<proteinExistence type="predicted"/>
<evidence type="ECO:0000313" key="2">
    <source>
        <dbReference type="Proteomes" id="UP001434883"/>
    </source>
</evidence>
<dbReference type="Gene3D" id="3.40.630.30">
    <property type="match status" value="1"/>
</dbReference>
<dbReference type="PANTHER" id="PTHR13170:SF23">
    <property type="entry name" value="PROTEIN O-GLCNACASE-LIKE"/>
    <property type="match status" value="1"/>
</dbReference>
<evidence type="ECO:0000313" key="1">
    <source>
        <dbReference type="EMBL" id="MEQ2203811.1"/>
    </source>
</evidence>
<organism evidence="1 2">
    <name type="scientific">Xenoophorus captivus</name>
    <dbReference type="NCBI Taxonomy" id="1517983"/>
    <lineage>
        <taxon>Eukaryota</taxon>
        <taxon>Metazoa</taxon>
        <taxon>Chordata</taxon>
        <taxon>Craniata</taxon>
        <taxon>Vertebrata</taxon>
        <taxon>Euteleostomi</taxon>
        <taxon>Actinopterygii</taxon>
        <taxon>Neopterygii</taxon>
        <taxon>Teleostei</taxon>
        <taxon>Neoteleostei</taxon>
        <taxon>Acanthomorphata</taxon>
        <taxon>Ovalentaria</taxon>
        <taxon>Atherinomorphae</taxon>
        <taxon>Cyprinodontiformes</taxon>
        <taxon>Goodeidae</taxon>
        <taxon>Xenoophorus</taxon>
    </lineage>
</organism>
<gene>
    <name evidence="1" type="ORF">XENOCAPTIV_003978</name>
</gene>
<dbReference type="PANTHER" id="PTHR13170">
    <property type="entry name" value="O-GLCNACASE"/>
    <property type="match status" value="1"/>
</dbReference>
<accession>A0ABV0R807</accession>
<reference evidence="1 2" key="1">
    <citation type="submission" date="2021-06" db="EMBL/GenBank/DDBJ databases">
        <authorList>
            <person name="Palmer J.M."/>
        </authorList>
    </citation>
    <scope>NUCLEOTIDE SEQUENCE [LARGE SCALE GENOMIC DNA]</scope>
    <source>
        <strain evidence="1 2">XC_2019</strain>
        <tissue evidence="1">Muscle</tissue>
    </source>
</reference>
<keyword evidence="2" id="KW-1185">Reference proteome</keyword>
<name>A0ABV0R807_9TELE</name>
<dbReference type="EMBL" id="JAHRIN010035022">
    <property type="protein sequence ID" value="MEQ2203811.1"/>
    <property type="molecule type" value="Genomic_DNA"/>
</dbReference>
<sequence length="113" mass="12565">MVRQLHLRTQGGQESTMAHPDVIGDRCLGPCLALSPEYSFILEDELGICGCVLGIVDVRSFAKRCQASWIPAMRDKYPPKGNSSHSNTQVNMWKSGRGTAFICFILIDRTQHV</sequence>
<protein>
    <submittedName>
        <fullName evidence="1">Uncharacterized protein</fullName>
    </submittedName>
</protein>
<comment type="caution">
    <text evidence="1">The sequence shown here is derived from an EMBL/GenBank/DDBJ whole genome shotgun (WGS) entry which is preliminary data.</text>
</comment>